<keyword evidence="1" id="KW-0732">Signal</keyword>
<evidence type="ECO:0000256" key="1">
    <source>
        <dbReference type="SAM" id="SignalP"/>
    </source>
</evidence>
<accession>A0A1B9AM63</accession>
<comment type="caution">
    <text evidence="2">The sequence shown here is derived from an EMBL/GenBank/DDBJ whole genome shotgun (WGS) entry which is preliminary data.</text>
</comment>
<dbReference type="RefSeq" id="WP_065410961.1">
    <property type="nucleotide sequence ID" value="NZ_MAYT01000027.1"/>
</dbReference>
<gene>
    <name evidence="2" type="ORF">A8F95_09790</name>
</gene>
<evidence type="ECO:0000313" key="2">
    <source>
        <dbReference type="EMBL" id="OCA84987.1"/>
    </source>
</evidence>
<evidence type="ECO:0000313" key="3">
    <source>
        <dbReference type="Proteomes" id="UP000092578"/>
    </source>
</evidence>
<dbReference type="EMBL" id="MAYT01000027">
    <property type="protein sequence ID" value="OCA84987.1"/>
    <property type="molecule type" value="Genomic_DNA"/>
</dbReference>
<dbReference type="AlphaFoldDB" id="A0A1B9AM63"/>
<protein>
    <recommendedName>
        <fullName evidence="4">Lipoprotein</fullName>
    </recommendedName>
</protein>
<proteinExistence type="predicted"/>
<feature type="signal peptide" evidence="1">
    <location>
        <begin position="1"/>
        <end position="19"/>
    </location>
</feature>
<dbReference type="Proteomes" id="UP000092578">
    <property type="component" value="Unassembled WGS sequence"/>
</dbReference>
<organism evidence="2 3">
    <name type="scientific">Pseudobacillus wudalianchiensis</name>
    <dbReference type="NCBI Taxonomy" id="1743143"/>
    <lineage>
        <taxon>Bacteria</taxon>
        <taxon>Bacillati</taxon>
        <taxon>Bacillota</taxon>
        <taxon>Bacilli</taxon>
        <taxon>Bacillales</taxon>
        <taxon>Bacillaceae</taxon>
        <taxon>Pseudobacillus</taxon>
    </lineage>
</organism>
<sequence>MKKCLLRSLIVVMLFSLCGCQPNTVKPENHNTENSIDGFIEPELSDWVKYEHLVTKYMYYRTQAVIHNDINILWNQYPDLRNDYDFKKGINVEKDEVESFNKRFKVVDANFSIEGHNRMRVKTINDKETILLVNGGIGYLSSNFDKAGGELLMEISLKLENNHWTIVKTDEYNELEYKEWVKKRLKGS</sequence>
<feature type="chain" id="PRO_5039222451" description="Lipoprotein" evidence="1">
    <location>
        <begin position="20"/>
        <end position="188"/>
    </location>
</feature>
<evidence type="ECO:0008006" key="4">
    <source>
        <dbReference type="Google" id="ProtNLM"/>
    </source>
</evidence>
<name>A0A1B9AM63_9BACI</name>
<dbReference type="PROSITE" id="PS51257">
    <property type="entry name" value="PROKAR_LIPOPROTEIN"/>
    <property type="match status" value="1"/>
</dbReference>
<keyword evidence="3" id="KW-1185">Reference proteome</keyword>
<reference evidence="3" key="1">
    <citation type="submission" date="2016-05" db="EMBL/GenBank/DDBJ databases">
        <authorList>
            <person name="Liu B."/>
            <person name="Wang J."/>
            <person name="Zhu Y."/>
            <person name="Liu G."/>
            <person name="Chen Q."/>
            <person name="Chen Z."/>
            <person name="Lan J."/>
            <person name="Che J."/>
            <person name="Ge C."/>
            <person name="Shi H."/>
            <person name="Pan Z."/>
            <person name="Liu X."/>
        </authorList>
    </citation>
    <scope>NUCLEOTIDE SEQUENCE [LARGE SCALE GENOMIC DNA]</scope>
    <source>
        <strain evidence="3">FJAT-27215</strain>
    </source>
</reference>